<keyword evidence="4" id="KW-1185">Reference proteome</keyword>
<sequence>MGIKALQDFMETHCSSACVSVDLLKISRGFMPEKRGRFQDSGRFCLVIDAESCLDRLYGGFFSDWVCGGQWNRMLSFLQNLIQACHNANLDMVVFFNGALESEKLNDWFADQVGQKRKVNMVLRHLNNKGTPPPKVWWNSPVFLRGALRMALRHLGVGVACSMDDHLQEVIGFSREHGMQGIVAQDSVYAIFDPPRYFSSHNLKLTYKGSLETKEYIMDELAKCLDLNPNRFCIFAALLGNHILPDENLYEFVRELLNKSDESGKTVKPTPDNAIRAVVDFVRSLADVSNLDVVGAEVFRNSKGNKQELIVKFKKSVQYYMNGTEDGFLKYRPKGTVSTRQGSQSTQNNQQDLSGYGDPNNPQIIVDPPVIGAVVNDDNNKGKKSQNKQSAKSLQNVSLPSVTPEVMRIASDRHQKGLMSPWIYQVLSQGEVKMYIPLEDDQSRELPSCMEFYRPIRQTVYSVLLNLNKHMIIHDNQGKDKDKNDSKSFDVQIKEWMVCHGGNSKPGFKIVMAKPVNWKTPSIERMWLGQQPDDKTRRLRAFLTCLQSDTPLMLNTQYVPQHLLILCCVLRYMLQAGRILQRQELDAFLAMSVSPLLHDVQTMQDLKLPQVNVRGVHLASLFMSGIEHAIFANDVCGAPIPWTMCCPWNFFDGKLFHFKLLKANNNTPLIDMCDGQVDQVLRVERMRQAIMEELHVEFARPLLPTASLYTSYPLPPYAAPPFPYRPAGMRAMPQGPLGPVGNKTLGRGRGILGRSPIDARGGQLEIAGVVVGSWGPNLSSGGRGRGGGASNLAPRVMSVGGSKRGRGMMRGGGPMRGPMMRGPLMRSPMMRGPMTREDMMVGHMMHGMMGGDSMNMNRPIRGRGMPMYGMGRGLRMPDPRYYNRGRGGVRGIRRPAVRARPRIAAFRRGKSGKPARGRGTTVEASGGGSAVVSVKLESLDEKCVNTTAIFEDAEESESDAIGKVLMQNGIQSPDSGINADKSGSEINISLT</sequence>
<evidence type="ECO:0000256" key="2">
    <source>
        <dbReference type="SAM" id="MobiDB-lite"/>
    </source>
</evidence>
<evidence type="ECO:0000313" key="4">
    <source>
        <dbReference type="Proteomes" id="UP001634394"/>
    </source>
</evidence>
<organism evidence="3 4">
    <name type="scientific">Sinanodonta woodiana</name>
    <name type="common">Chinese pond mussel</name>
    <name type="synonym">Anodonta woodiana</name>
    <dbReference type="NCBI Taxonomy" id="1069815"/>
    <lineage>
        <taxon>Eukaryota</taxon>
        <taxon>Metazoa</taxon>
        <taxon>Spiralia</taxon>
        <taxon>Lophotrochozoa</taxon>
        <taxon>Mollusca</taxon>
        <taxon>Bivalvia</taxon>
        <taxon>Autobranchia</taxon>
        <taxon>Heteroconchia</taxon>
        <taxon>Palaeoheterodonta</taxon>
        <taxon>Unionida</taxon>
        <taxon>Unionoidea</taxon>
        <taxon>Unionidae</taxon>
        <taxon>Unioninae</taxon>
        <taxon>Sinanodonta</taxon>
    </lineage>
</organism>
<feature type="region of interest" description="Disordered" evidence="2">
    <location>
        <begin position="375"/>
        <end position="399"/>
    </location>
</feature>
<dbReference type="InterPro" id="IPR029060">
    <property type="entry name" value="PIN-like_dom_sf"/>
</dbReference>
<evidence type="ECO:0000256" key="1">
    <source>
        <dbReference type="ARBA" id="ARBA00009495"/>
    </source>
</evidence>
<dbReference type="InterPro" id="IPR026784">
    <property type="entry name" value="Coact_PPARg"/>
</dbReference>
<comment type="similarity">
    <text evidence="1">Belongs to the constitutive coactivator of PPAR-gamma family.</text>
</comment>
<dbReference type="CDD" id="cd18672">
    <property type="entry name" value="PIN_FAM120B-like"/>
    <property type="match status" value="1"/>
</dbReference>
<feature type="region of interest" description="Disordered" evidence="2">
    <location>
        <begin position="331"/>
        <end position="361"/>
    </location>
</feature>
<feature type="compositionally biased region" description="Polar residues" evidence="2">
    <location>
        <begin position="336"/>
        <end position="353"/>
    </location>
</feature>
<gene>
    <name evidence="3" type="ORF">ACJMK2_015887</name>
</gene>
<dbReference type="PANTHER" id="PTHR15976">
    <property type="entry name" value="CONSTITUTIVE COACTIVATOR OF PEROXISOME PROLIFERATOR-ACTIVATED RECEPTOR GAMMA"/>
    <property type="match status" value="1"/>
</dbReference>
<dbReference type="SUPFAM" id="SSF88723">
    <property type="entry name" value="PIN domain-like"/>
    <property type="match status" value="1"/>
</dbReference>
<dbReference type="Proteomes" id="UP001634394">
    <property type="component" value="Unassembled WGS sequence"/>
</dbReference>
<dbReference type="FunFam" id="3.40.50.1010:FF:000009">
    <property type="entry name" value="Constitutive coactivator of PPAR-gamma-like protein 1"/>
    <property type="match status" value="1"/>
</dbReference>
<dbReference type="AlphaFoldDB" id="A0ABD3US24"/>
<dbReference type="Gene3D" id="3.40.50.1010">
    <property type="entry name" value="5'-nuclease"/>
    <property type="match status" value="1"/>
</dbReference>
<feature type="compositionally biased region" description="Low complexity" evidence="2">
    <location>
        <begin position="816"/>
        <end position="827"/>
    </location>
</feature>
<feature type="region of interest" description="Disordered" evidence="2">
    <location>
        <begin position="971"/>
        <end position="991"/>
    </location>
</feature>
<reference evidence="3 4" key="1">
    <citation type="submission" date="2024-11" db="EMBL/GenBank/DDBJ databases">
        <title>Chromosome-level genome assembly of the freshwater bivalve Anodonta woodiana.</title>
        <authorList>
            <person name="Chen X."/>
        </authorList>
    </citation>
    <scope>NUCLEOTIDE SEQUENCE [LARGE SCALE GENOMIC DNA]</scope>
    <source>
        <strain evidence="3">MN2024</strain>
        <tissue evidence="3">Gills</tissue>
    </source>
</reference>
<name>A0ABD3US24_SINWO</name>
<accession>A0ABD3US24</accession>
<evidence type="ECO:0008006" key="5">
    <source>
        <dbReference type="Google" id="ProtNLM"/>
    </source>
</evidence>
<protein>
    <recommendedName>
        <fullName evidence="5">Constitutive coactivator of PPAR-gamma-like protein 1 homolog</fullName>
    </recommendedName>
</protein>
<comment type="caution">
    <text evidence="3">The sequence shown here is derived from an EMBL/GenBank/DDBJ whole genome shotgun (WGS) entry which is preliminary data.</text>
</comment>
<evidence type="ECO:0000313" key="3">
    <source>
        <dbReference type="EMBL" id="KAL3852215.1"/>
    </source>
</evidence>
<feature type="region of interest" description="Disordered" evidence="2">
    <location>
        <begin position="781"/>
        <end position="827"/>
    </location>
</feature>
<proteinExistence type="inferred from homology"/>
<feature type="compositionally biased region" description="Low complexity" evidence="2">
    <location>
        <begin position="387"/>
        <end position="396"/>
    </location>
</feature>
<dbReference type="EMBL" id="JBJQND010000015">
    <property type="protein sequence ID" value="KAL3852215.1"/>
    <property type="molecule type" value="Genomic_DNA"/>
</dbReference>
<dbReference type="PANTHER" id="PTHR15976:SF16">
    <property type="entry name" value="ASTEROID DOMAIN-CONTAINING PROTEIN"/>
    <property type="match status" value="1"/>
</dbReference>